<comment type="caution">
    <text evidence="1">The sequence shown here is derived from an EMBL/GenBank/DDBJ whole genome shotgun (WGS) entry which is preliminary data.</text>
</comment>
<accession>A0ACB8SH12</accession>
<keyword evidence="2" id="KW-1185">Reference proteome</keyword>
<evidence type="ECO:0000313" key="2">
    <source>
        <dbReference type="Proteomes" id="UP000814140"/>
    </source>
</evidence>
<protein>
    <submittedName>
        <fullName evidence="1">Uncharacterized protein</fullName>
    </submittedName>
</protein>
<gene>
    <name evidence="1" type="ORF">BV25DRAFT_1921751</name>
</gene>
<organism evidence="1 2">
    <name type="scientific">Artomyces pyxidatus</name>
    <dbReference type="NCBI Taxonomy" id="48021"/>
    <lineage>
        <taxon>Eukaryota</taxon>
        <taxon>Fungi</taxon>
        <taxon>Dikarya</taxon>
        <taxon>Basidiomycota</taxon>
        <taxon>Agaricomycotina</taxon>
        <taxon>Agaricomycetes</taxon>
        <taxon>Russulales</taxon>
        <taxon>Auriscalpiaceae</taxon>
        <taxon>Artomyces</taxon>
    </lineage>
</organism>
<reference evidence="1" key="2">
    <citation type="journal article" date="2022" name="New Phytol.">
        <title>Evolutionary transition to the ectomycorrhizal habit in the genomes of a hyperdiverse lineage of mushroom-forming fungi.</title>
        <authorList>
            <person name="Looney B."/>
            <person name="Miyauchi S."/>
            <person name="Morin E."/>
            <person name="Drula E."/>
            <person name="Courty P.E."/>
            <person name="Kohler A."/>
            <person name="Kuo A."/>
            <person name="LaButti K."/>
            <person name="Pangilinan J."/>
            <person name="Lipzen A."/>
            <person name="Riley R."/>
            <person name="Andreopoulos W."/>
            <person name="He G."/>
            <person name="Johnson J."/>
            <person name="Nolan M."/>
            <person name="Tritt A."/>
            <person name="Barry K.W."/>
            <person name="Grigoriev I.V."/>
            <person name="Nagy L.G."/>
            <person name="Hibbett D."/>
            <person name="Henrissat B."/>
            <person name="Matheny P.B."/>
            <person name="Labbe J."/>
            <person name="Martin F.M."/>
        </authorList>
    </citation>
    <scope>NUCLEOTIDE SEQUENCE</scope>
    <source>
        <strain evidence="1">HHB10654</strain>
    </source>
</reference>
<dbReference type="Proteomes" id="UP000814140">
    <property type="component" value="Unassembled WGS sequence"/>
</dbReference>
<name>A0ACB8SH12_9AGAM</name>
<evidence type="ECO:0000313" key="1">
    <source>
        <dbReference type="EMBL" id="KAI0055512.1"/>
    </source>
</evidence>
<sequence>MQAIVSEVDASGSSPASAHAMPPFDRKKGPAAETYAVNRGDSNGTDKFEADHRHDDAKYVVLADAIDKNARAFGDRYDELRSMIMEDEIRQDESNEVLRLTQDQHALALEGLQRKLREIAEKTDANTDAIAKHMDEFMDERLEDARARDKLGDRLAKHMNELTGARLEDAKARDELVGRLDELQKQVRRTLQFLSSCPGSQLVTPPRTAGPIEEPHHTVESLQHLHTRDMHPTPDRTCLPSPTSPSSYKKSSPPFSGLLPGDVSKDLDGEAAAHRCEGAGKLAGGAPLTLDLVSTEAQGDPEKHGFFANRLMLDTGEEEGLDLGTDGLGDADEDTSTAKLPRDSLQAEISRARGDRLYQGHAHKGFHSDRSIPVTKELPDAYFSPLSPLHAFRRLPATSLDGRDEALDVVLCPGDNSRQAHEVHSPEEGARSPPASVPCVPSSSLQGACPIASDARPVSFDARSISCEVRSTSDYSPYMSDDAIPSADPLQASPPLLPHDAAPDRSDTQAITHDTQRLSDNAQFGFCDAHPPSTHEGVSSSNDSAVKPKKSKRQYRLSSGRATGAKTKWLNRRETKIARWKYKSSYDPATNIETFFIDDRVERDSDDDGESLDFDSDGDFQPTRLMLDGGGEAVTEGQRRVIEEGNIRDVEAGSSTASWPTLGSTGTAELDVRPIASNRVEVRDVPETLDPVRSSFSSAASAEQALCLLREALQGIPGSSLPGIGPNRIPLDPPKVQPEVLSDGFVDLPPRSYVRALSWSLERATEVELFPNVVDFIPSMIQRGMEFQFYRSLSCLQTPQDMMASSPSTVSQAGAGPWWQAPDVHAAYQNSIREVLSRPHAVRFITKGGILWRLALHYGGPNILQRATAGVSTSVTLHKVGHTIHFPFPAIGDEVTGDEERLIIGYSEHGRSLWPPPAIFDESPLYHGEWTEAAETWFLDRLSKHSSGKGPFLITGSQWRQSTGYSLRPQNGKTSKRFAQGLIKQASELGVHLTMDTGRRKDG</sequence>
<reference evidence="1" key="1">
    <citation type="submission" date="2021-03" db="EMBL/GenBank/DDBJ databases">
        <authorList>
            <consortium name="DOE Joint Genome Institute"/>
            <person name="Ahrendt S."/>
            <person name="Looney B.P."/>
            <person name="Miyauchi S."/>
            <person name="Morin E."/>
            <person name="Drula E."/>
            <person name="Courty P.E."/>
            <person name="Chicoki N."/>
            <person name="Fauchery L."/>
            <person name="Kohler A."/>
            <person name="Kuo A."/>
            <person name="Labutti K."/>
            <person name="Pangilinan J."/>
            <person name="Lipzen A."/>
            <person name="Riley R."/>
            <person name="Andreopoulos W."/>
            <person name="He G."/>
            <person name="Johnson J."/>
            <person name="Barry K.W."/>
            <person name="Grigoriev I.V."/>
            <person name="Nagy L."/>
            <person name="Hibbett D."/>
            <person name="Henrissat B."/>
            <person name="Matheny P.B."/>
            <person name="Labbe J."/>
            <person name="Martin F."/>
        </authorList>
    </citation>
    <scope>NUCLEOTIDE SEQUENCE</scope>
    <source>
        <strain evidence="1">HHB10654</strain>
    </source>
</reference>
<dbReference type="EMBL" id="MU277289">
    <property type="protein sequence ID" value="KAI0055512.1"/>
    <property type="molecule type" value="Genomic_DNA"/>
</dbReference>
<proteinExistence type="predicted"/>